<proteinExistence type="predicted"/>
<accession>A0AAD8X8D1</accession>
<keyword evidence="2" id="KW-1185">Reference proteome</keyword>
<evidence type="ECO:0000313" key="2">
    <source>
        <dbReference type="Proteomes" id="UP001231189"/>
    </source>
</evidence>
<evidence type="ECO:0000313" key="1">
    <source>
        <dbReference type="EMBL" id="KAK1699410.1"/>
    </source>
</evidence>
<sequence length="200" mass="20641">MYETVGGAEADDEAPGRCCPVAAIKYDAEVGGGRLVLLPAAHAFAPSGGWGCCQRRTNMLQVPAALRATKDGRPCYQQTATLLPTAGDLATRAGGLATKVWRPCCQGAAALRPRSGKPATIGDRHCYKVRPTLLPWHDGVAASAVDIATEARRGCYKGRSSLLLWTISVAARPSQAVASSSGSPTTVVAGGGGAPAFTYE</sequence>
<reference evidence="1" key="1">
    <citation type="submission" date="2023-07" db="EMBL/GenBank/DDBJ databases">
        <title>A chromosome-level genome assembly of Lolium multiflorum.</title>
        <authorList>
            <person name="Chen Y."/>
            <person name="Copetti D."/>
            <person name="Kolliker R."/>
            <person name="Studer B."/>
        </authorList>
    </citation>
    <scope>NUCLEOTIDE SEQUENCE</scope>
    <source>
        <strain evidence="1">02402/16</strain>
        <tissue evidence="1">Leaf</tissue>
    </source>
</reference>
<organism evidence="1 2">
    <name type="scientific">Lolium multiflorum</name>
    <name type="common">Italian ryegrass</name>
    <name type="synonym">Lolium perenne subsp. multiflorum</name>
    <dbReference type="NCBI Taxonomy" id="4521"/>
    <lineage>
        <taxon>Eukaryota</taxon>
        <taxon>Viridiplantae</taxon>
        <taxon>Streptophyta</taxon>
        <taxon>Embryophyta</taxon>
        <taxon>Tracheophyta</taxon>
        <taxon>Spermatophyta</taxon>
        <taxon>Magnoliopsida</taxon>
        <taxon>Liliopsida</taxon>
        <taxon>Poales</taxon>
        <taxon>Poaceae</taxon>
        <taxon>BOP clade</taxon>
        <taxon>Pooideae</taxon>
        <taxon>Poodae</taxon>
        <taxon>Poeae</taxon>
        <taxon>Poeae Chloroplast Group 2 (Poeae type)</taxon>
        <taxon>Loliodinae</taxon>
        <taxon>Loliinae</taxon>
        <taxon>Lolium</taxon>
    </lineage>
</organism>
<dbReference type="AlphaFoldDB" id="A0AAD8X8D1"/>
<dbReference type="EMBL" id="JAUUTY010000001">
    <property type="protein sequence ID" value="KAK1699410.1"/>
    <property type="molecule type" value="Genomic_DNA"/>
</dbReference>
<protein>
    <submittedName>
        <fullName evidence="1">Uncharacterized protein</fullName>
    </submittedName>
</protein>
<gene>
    <name evidence="1" type="ORF">QYE76_016107</name>
</gene>
<comment type="caution">
    <text evidence="1">The sequence shown here is derived from an EMBL/GenBank/DDBJ whole genome shotgun (WGS) entry which is preliminary data.</text>
</comment>
<dbReference type="Proteomes" id="UP001231189">
    <property type="component" value="Unassembled WGS sequence"/>
</dbReference>
<name>A0AAD8X8D1_LOLMU</name>